<protein>
    <submittedName>
        <fullName evidence="1">Uncharacterized protein</fullName>
    </submittedName>
</protein>
<accession>A0A4V3YXH7</accession>
<name>A0A4V3YXH7_9BURK</name>
<comment type="caution">
    <text evidence="1">The sequence shown here is derived from an EMBL/GenBank/DDBJ whole genome shotgun (WGS) entry which is preliminary data.</text>
</comment>
<proteinExistence type="predicted"/>
<dbReference type="OrthoDB" id="8901743at2"/>
<dbReference type="AlphaFoldDB" id="A0A4V3YXH7"/>
<reference evidence="1 2" key="1">
    <citation type="submission" date="2019-04" db="EMBL/GenBank/DDBJ databases">
        <title>Lampropedia sp YIM MLB12 draf genome.</title>
        <authorList>
            <person name="Wang Y.-X."/>
        </authorList>
    </citation>
    <scope>NUCLEOTIDE SEQUENCE [LARGE SCALE GENOMIC DNA]</scope>
    <source>
        <strain evidence="1 2">YIM MLB12</strain>
    </source>
</reference>
<evidence type="ECO:0000313" key="1">
    <source>
        <dbReference type="EMBL" id="THJ35242.1"/>
    </source>
</evidence>
<keyword evidence="2" id="KW-1185">Reference proteome</keyword>
<sequence length="157" mass="17532">MSWKDSVPQALRSLLQRSGDAPKPVAIINHDGSVTTPLNQESTLTSVRWQLCKAQIRSLLAEAMVRAGAMTNQYKVWINPVNNQVDSVSVMIRLDPSLSLSDEPQVQVEEFLIEHAKGKHNIDICDISWLGDARSTRQKKSQTTVDFPLDIPLPDDK</sequence>
<evidence type="ECO:0000313" key="2">
    <source>
        <dbReference type="Proteomes" id="UP000306236"/>
    </source>
</evidence>
<dbReference type="Proteomes" id="UP000306236">
    <property type="component" value="Unassembled WGS sequence"/>
</dbReference>
<gene>
    <name evidence="1" type="ORF">E8K88_04395</name>
</gene>
<dbReference type="RefSeq" id="WP_136405439.1">
    <property type="nucleotide sequence ID" value="NZ_JARXRQ010000007.1"/>
</dbReference>
<organism evidence="1 2">
    <name type="scientific">Lampropedia aestuarii</name>
    <dbReference type="NCBI Taxonomy" id="2562762"/>
    <lineage>
        <taxon>Bacteria</taxon>
        <taxon>Pseudomonadati</taxon>
        <taxon>Pseudomonadota</taxon>
        <taxon>Betaproteobacteria</taxon>
        <taxon>Burkholderiales</taxon>
        <taxon>Comamonadaceae</taxon>
        <taxon>Lampropedia</taxon>
    </lineage>
</organism>
<dbReference type="EMBL" id="SSWX01000004">
    <property type="protein sequence ID" value="THJ35242.1"/>
    <property type="molecule type" value="Genomic_DNA"/>
</dbReference>